<accession>A0ACA9LIJ0</accession>
<dbReference type="EMBL" id="CAJVPM010006198">
    <property type="protein sequence ID" value="CAG8532632.1"/>
    <property type="molecule type" value="Genomic_DNA"/>
</dbReference>
<name>A0ACA9LIJ0_9GLOM</name>
<feature type="non-terminal residue" evidence="1">
    <location>
        <position position="1"/>
    </location>
</feature>
<comment type="caution">
    <text evidence="1">The sequence shown here is derived from an EMBL/GenBank/DDBJ whole genome shotgun (WGS) entry which is preliminary data.</text>
</comment>
<gene>
    <name evidence="1" type="ORF">SCALOS_LOCUS4519</name>
</gene>
<protein>
    <submittedName>
        <fullName evidence="1">2496_t:CDS:1</fullName>
    </submittedName>
</protein>
<evidence type="ECO:0000313" key="1">
    <source>
        <dbReference type="EMBL" id="CAG8532632.1"/>
    </source>
</evidence>
<sequence length="168" mass="20425">FNENVMKKELINYILDKHPTDDSYEEIYIIERCNDYLPYELFGEAPTIRNECQLCPCWFEKDIDIDLVIQHICQNHDDNNVCIELKDILLIDFLSTFKREYPKFEIDDDEYLGFFNSLIMPNDYREIQSDDIIDDYYLVDVNEFDNEYRYISDIEDDFDYIRIDLLNK</sequence>
<dbReference type="Proteomes" id="UP000789860">
    <property type="component" value="Unassembled WGS sequence"/>
</dbReference>
<proteinExistence type="predicted"/>
<reference evidence="1" key="1">
    <citation type="submission" date="2021-06" db="EMBL/GenBank/DDBJ databases">
        <authorList>
            <person name="Kallberg Y."/>
            <person name="Tangrot J."/>
            <person name="Rosling A."/>
        </authorList>
    </citation>
    <scope>NUCLEOTIDE SEQUENCE</scope>
    <source>
        <strain evidence="1">AU212A</strain>
    </source>
</reference>
<evidence type="ECO:0000313" key="2">
    <source>
        <dbReference type="Proteomes" id="UP000789860"/>
    </source>
</evidence>
<keyword evidence="2" id="KW-1185">Reference proteome</keyword>
<organism evidence="1 2">
    <name type="scientific">Scutellospora calospora</name>
    <dbReference type="NCBI Taxonomy" id="85575"/>
    <lineage>
        <taxon>Eukaryota</taxon>
        <taxon>Fungi</taxon>
        <taxon>Fungi incertae sedis</taxon>
        <taxon>Mucoromycota</taxon>
        <taxon>Glomeromycotina</taxon>
        <taxon>Glomeromycetes</taxon>
        <taxon>Diversisporales</taxon>
        <taxon>Gigasporaceae</taxon>
        <taxon>Scutellospora</taxon>
    </lineage>
</organism>